<evidence type="ECO:0000256" key="2">
    <source>
        <dbReference type="ARBA" id="ARBA00022448"/>
    </source>
</evidence>
<dbReference type="Pfam" id="PF07690">
    <property type="entry name" value="MFS_1"/>
    <property type="match status" value="1"/>
</dbReference>
<feature type="transmembrane region" description="Helical" evidence="6">
    <location>
        <begin position="325"/>
        <end position="344"/>
    </location>
</feature>
<keyword evidence="3 6" id="KW-0812">Transmembrane</keyword>
<dbReference type="Proteomes" id="UP000193986">
    <property type="component" value="Unassembled WGS sequence"/>
</dbReference>
<evidence type="ECO:0000259" key="7">
    <source>
        <dbReference type="PROSITE" id="PS50850"/>
    </source>
</evidence>
<dbReference type="PANTHER" id="PTHR23504">
    <property type="entry name" value="MAJOR FACILITATOR SUPERFAMILY DOMAIN-CONTAINING PROTEIN 10"/>
    <property type="match status" value="1"/>
</dbReference>
<evidence type="ECO:0000256" key="1">
    <source>
        <dbReference type="ARBA" id="ARBA00004141"/>
    </source>
</evidence>
<keyword evidence="5 6" id="KW-0472">Membrane</keyword>
<dbReference type="OrthoDB" id="419616at2759"/>
<gene>
    <name evidence="8" type="ORF">BCR39DRAFT_246587</name>
</gene>
<feature type="transmembrane region" description="Helical" evidence="6">
    <location>
        <begin position="433"/>
        <end position="452"/>
    </location>
</feature>
<keyword evidence="2" id="KW-0813">Transport</keyword>
<dbReference type="InParanoid" id="A0A1Y2AWR8"/>
<dbReference type="SUPFAM" id="SSF103473">
    <property type="entry name" value="MFS general substrate transporter"/>
    <property type="match status" value="1"/>
</dbReference>
<feature type="transmembrane region" description="Helical" evidence="6">
    <location>
        <begin position="405"/>
        <end position="427"/>
    </location>
</feature>
<dbReference type="PANTHER" id="PTHR23504:SF15">
    <property type="entry name" value="MAJOR FACILITATOR SUPERFAMILY (MFS) PROFILE DOMAIN-CONTAINING PROTEIN"/>
    <property type="match status" value="1"/>
</dbReference>
<feature type="transmembrane region" description="Helical" evidence="6">
    <location>
        <begin position="48"/>
        <end position="67"/>
    </location>
</feature>
<dbReference type="AlphaFoldDB" id="A0A1Y2AWR8"/>
<protein>
    <submittedName>
        <fullName evidence="8">Major facilitator superfamily domain-containing protein</fullName>
    </submittedName>
</protein>
<name>A0A1Y2AWR8_9TREE</name>
<evidence type="ECO:0000256" key="6">
    <source>
        <dbReference type="SAM" id="Phobius"/>
    </source>
</evidence>
<feature type="domain" description="Major facilitator superfamily (MFS) profile" evidence="7">
    <location>
        <begin position="7"/>
        <end position="459"/>
    </location>
</feature>
<feature type="transmembrane region" description="Helical" evidence="6">
    <location>
        <begin position="256"/>
        <end position="281"/>
    </location>
</feature>
<sequence length="471" mass="51422">MVFSKWQLAVLLSARVVEPIGYTILFPFVNTMMEDLLPHVPKASIGKYSGAIESIFALSSVVFMYQWGKLSDKVGRKPVILGGLCGMSLSLFMFGLSKSFWWAMGARVMSGALCGNASVMRAVLGEMTTKETEGWVYPLWSICWDLSCIVGPALGAMLESPARQYPHSWLGNRRLLRTYPYLLPCAFVSGMALVAAVLVLFCLKETLQKKKSEDISNSIPHETTRLLPEEPIDPVGPLPSEHTFKELISIKPVQQVLISIFLLSLCAMSFDAGFVLFAYSSTTLGGIALSPMNIARCLSIKGALSIIISLSLFPLAQRKFGTKPLYRFFATCWIGVYALPPMMNALASGTSGSKWVLDGSLRELWYLMVPMLMLYVLGDLAFPLNMMALNAAAPSQNSLGALNGISLITSALSRSIGPAMIGTLYGVSAKQKFPLVWFIFGGTAVLTALQSCRVEGRSEQEKQDTKQADNP</sequence>
<reference evidence="8 9" key="1">
    <citation type="submission" date="2016-07" db="EMBL/GenBank/DDBJ databases">
        <title>Pervasive Adenine N6-methylation of Active Genes in Fungi.</title>
        <authorList>
            <consortium name="DOE Joint Genome Institute"/>
            <person name="Mondo S.J."/>
            <person name="Dannebaum R.O."/>
            <person name="Kuo R.C."/>
            <person name="Labutti K."/>
            <person name="Haridas S."/>
            <person name="Kuo A."/>
            <person name="Salamov A."/>
            <person name="Ahrendt S.R."/>
            <person name="Lipzen A."/>
            <person name="Sullivan W."/>
            <person name="Andreopoulos W.B."/>
            <person name="Clum A."/>
            <person name="Lindquist E."/>
            <person name="Daum C."/>
            <person name="Ramamoorthy G.K."/>
            <person name="Gryganskyi A."/>
            <person name="Culley D."/>
            <person name="Magnuson J.K."/>
            <person name="James T.Y."/>
            <person name="O'Malley M.A."/>
            <person name="Stajich J.E."/>
            <person name="Spatafora J.W."/>
            <person name="Visel A."/>
            <person name="Grigoriev I.V."/>
        </authorList>
    </citation>
    <scope>NUCLEOTIDE SEQUENCE [LARGE SCALE GENOMIC DNA]</scope>
    <source>
        <strain evidence="8 9">68-887.2</strain>
    </source>
</reference>
<feature type="transmembrane region" description="Helical" evidence="6">
    <location>
        <begin position="364"/>
        <end position="384"/>
    </location>
</feature>
<comment type="subcellular location">
    <subcellularLocation>
        <location evidence="1">Membrane</location>
        <topology evidence="1">Multi-pass membrane protein</topology>
    </subcellularLocation>
</comment>
<evidence type="ECO:0000256" key="3">
    <source>
        <dbReference type="ARBA" id="ARBA00022692"/>
    </source>
</evidence>
<dbReference type="InterPro" id="IPR036259">
    <property type="entry name" value="MFS_trans_sf"/>
</dbReference>
<evidence type="ECO:0000313" key="8">
    <source>
        <dbReference type="EMBL" id="ORY26992.1"/>
    </source>
</evidence>
<keyword evidence="9" id="KW-1185">Reference proteome</keyword>
<feature type="transmembrane region" description="Helical" evidence="6">
    <location>
        <begin position="79"/>
        <end position="96"/>
    </location>
</feature>
<feature type="transmembrane region" description="Helical" evidence="6">
    <location>
        <begin position="293"/>
        <end position="313"/>
    </location>
</feature>
<dbReference type="PRINTS" id="PR01035">
    <property type="entry name" value="TCRTETA"/>
</dbReference>
<dbReference type="GO" id="GO:0016020">
    <property type="term" value="C:membrane"/>
    <property type="evidence" value="ECO:0007669"/>
    <property type="project" value="UniProtKB-SubCell"/>
</dbReference>
<comment type="caution">
    <text evidence="8">The sequence shown here is derived from an EMBL/GenBank/DDBJ whole genome shotgun (WGS) entry which is preliminary data.</text>
</comment>
<evidence type="ECO:0000256" key="4">
    <source>
        <dbReference type="ARBA" id="ARBA00022989"/>
    </source>
</evidence>
<dbReference type="PROSITE" id="PS50850">
    <property type="entry name" value="MFS"/>
    <property type="match status" value="1"/>
</dbReference>
<proteinExistence type="predicted"/>
<dbReference type="InterPro" id="IPR011701">
    <property type="entry name" value="MFS"/>
</dbReference>
<dbReference type="EMBL" id="MCFC01000042">
    <property type="protein sequence ID" value="ORY26992.1"/>
    <property type="molecule type" value="Genomic_DNA"/>
</dbReference>
<organism evidence="8 9">
    <name type="scientific">Naematelia encephala</name>
    <dbReference type="NCBI Taxonomy" id="71784"/>
    <lineage>
        <taxon>Eukaryota</taxon>
        <taxon>Fungi</taxon>
        <taxon>Dikarya</taxon>
        <taxon>Basidiomycota</taxon>
        <taxon>Agaricomycotina</taxon>
        <taxon>Tremellomycetes</taxon>
        <taxon>Tremellales</taxon>
        <taxon>Naemateliaceae</taxon>
        <taxon>Naematelia</taxon>
    </lineage>
</organism>
<evidence type="ECO:0000256" key="5">
    <source>
        <dbReference type="ARBA" id="ARBA00023136"/>
    </source>
</evidence>
<dbReference type="CDD" id="cd17330">
    <property type="entry name" value="MFS_SLC46_TetA_like"/>
    <property type="match status" value="1"/>
</dbReference>
<dbReference type="GO" id="GO:0022857">
    <property type="term" value="F:transmembrane transporter activity"/>
    <property type="evidence" value="ECO:0007669"/>
    <property type="project" value="InterPro"/>
</dbReference>
<evidence type="ECO:0000313" key="9">
    <source>
        <dbReference type="Proteomes" id="UP000193986"/>
    </source>
</evidence>
<keyword evidence="4 6" id="KW-1133">Transmembrane helix</keyword>
<feature type="transmembrane region" description="Helical" evidence="6">
    <location>
        <begin position="178"/>
        <end position="203"/>
    </location>
</feature>
<dbReference type="InterPro" id="IPR001958">
    <property type="entry name" value="Tet-R_TetA/multi-R_MdtG-like"/>
</dbReference>
<accession>A0A1Y2AWR8</accession>
<dbReference type="Gene3D" id="1.20.1250.20">
    <property type="entry name" value="MFS general substrate transporter like domains"/>
    <property type="match status" value="1"/>
</dbReference>
<dbReference type="InterPro" id="IPR020846">
    <property type="entry name" value="MFS_dom"/>
</dbReference>